<protein>
    <submittedName>
        <fullName evidence="1">Uncharacterized protein</fullName>
    </submittedName>
</protein>
<proteinExistence type="predicted"/>
<dbReference type="Proteomes" id="UP000830395">
    <property type="component" value="Chromosome 3"/>
</dbReference>
<reference evidence="1" key="1">
    <citation type="submission" date="2020-02" db="EMBL/GenBank/DDBJ databases">
        <title>Genome sequencing of the panga catfish, Pangasius djambal.</title>
        <authorList>
            <person name="Wen M."/>
            <person name="Zahm M."/>
            <person name="Roques C."/>
            <person name="Cabau C."/>
            <person name="Klopp C."/>
            <person name="Donnadieu C."/>
            <person name="Jouanno E."/>
            <person name="Avarre J.-C."/>
            <person name="Campet M."/>
            <person name="Ha T."/>
            <person name="Dugue R."/>
            <person name="Lampietro C."/>
            <person name="Louis A."/>
            <person name="Herpin A."/>
            <person name="Echchiki A."/>
            <person name="Berthelot C."/>
            <person name="Parey E."/>
            <person name="Roest-Crollius H."/>
            <person name="Braasch I."/>
            <person name="Postlethwait J.H."/>
            <person name="Bobe J."/>
            <person name="Montfort J."/>
            <person name="Bouchez O."/>
            <person name="Begum T."/>
            <person name="Schartl M."/>
            <person name="Gustiano R."/>
            <person name="Guiguen Y."/>
        </authorList>
    </citation>
    <scope>NUCLEOTIDE SEQUENCE</scope>
    <source>
        <strain evidence="1">Pdj_M5554</strain>
    </source>
</reference>
<gene>
    <name evidence="1" type="ORF">PDJAM_G00191160</name>
</gene>
<evidence type="ECO:0000313" key="1">
    <source>
        <dbReference type="EMBL" id="MCJ8731015.1"/>
    </source>
</evidence>
<name>A0ACC5Y6J5_9TELE</name>
<organism evidence="1 2">
    <name type="scientific">Pangasius djambal</name>
    <dbReference type="NCBI Taxonomy" id="1691987"/>
    <lineage>
        <taxon>Eukaryota</taxon>
        <taxon>Metazoa</taxon>
        <taxon>Chordata</taxon>
        <taxon>Craniata</taxon>
        <taxon>Vertebrata</taxon>
        <taxon>Euteleostomi</taxon>
        <taxon>Actinopterygii</taxon>
        <taxon>Neopterygii</taxon>
        <taxon>Teleostei</taxon>
        <taxon>Ostariophysi</taxon>
        <taxon>Siluriformes</taxon>
        <taxon>Pangasiidae</taxon>
        <taxon>Pangasius</taxon>
    </lineage>
</organism>
<keyword evidence="2" id="KW-1185">Reference proteome</keyword>
<evidence type="ECO:0000313" key="2">
    <source>
        <dbReference type="Proteomes" id="UP000830395"/>
    </source>
</evidence>
<accession>A0ACC5Y6J5</accession>
<dbReference type="EMBL" id="CM040977">
    <property type="protein sequence ID" value="MCJ8731015.1"/>
    <property type="molecule type" value="Genomic_DNA"/>
</dbReference>
<comment type="caution">
    <text evidence="1">The sequence shown here is derived from an EMBL/GenBank/DDBJ whole genome shotgun (WGS) entry which is preliminary data.</text>
</comment>
<sequence>MASERTSEDSVVECGSLPLDIDDVHILLQVEQEQIQKRTFTNWVNAQLSKRRPPLAVVDLFSDFRDGSRLLDLLEVMCSQRMSREKGRGVFQHRTNIEKALAFLRGKSIKLVNINVSDIMDGKPSIILGLIWTIIMHFHIEELASTLSFSSRQSSLESLASLDTYSTSSSARSSPVPPRGSPLHTRFRISAKKALLLWVREQCHKAGCTLTVKDFKASWRSGVVFLAILCALRPDVVSLSKAKTRSNRQNLEEAFRIAERELHIPRLLDPADVDVRDPDEKSIMTYVAQFLQYSKDAPASEEDMQVQYLTPTTRVSPVNLPCNFTPAVAASPLRQISATQKAQEVTCWLEQAYQELLEGWESTEGESYAERYHVFQTFVVSFNEQRRPVMPMLTAMKRTVKLSEEQRALRHAWDSLAEKLREYKTELDLSLPAPLDTVGRWLLRAEEALADGDDDRQDHARAAQEAREKHELFKSCLEEMPRHMKTFQIFQNTDEYGEMVVPTDKLEEIKRRFTSVRVSTKYHGIRLEYQEHRHTVLDLLSQLTLKLCTWKRGYISQEAVRVLMKDWNETVNKQGLPSMLEGTLCKLRHIVNKYTSKSALAGDSNRVRNQMKDLEAETASILEEVKMVKGTITRTLTAWDSYCDTYSSLHAWLEQGTQTSRRGQRAEVTIEMMSEWSSRRERLNEFGNYLMDVTDPQTSRSVSDDLCRINLMWADFVRKTQFELVEEQNVTPPSPQTLQGLIREATQLLKEPVEVLSGSIQTYRKRLQFMMKKIQDIDLDSLSPSLECSAETLNKLKQAIPEVLQTLCEAMQVCEELQQSVSGLDGRLAELIHWEAEVREFYELLKEKSHRHQRGQDSRTRSLISRGLQLEGQVVMEEQDLQEMVMSRQKNSPLQYLIASTMQDRVRATVAQSQEAVGMLSSLGARRDRSPTGRQPPQKVFVQEQEVSKPQTQPQPVPMIVVQEYQEEQSQIQALAKPQLRKESMEGLAHLSKPEASAQPQIFPEVMPQRDLVGVVALGEPKRQKRGDTKETMESQPHHLDTKQSSEQIQQVPTRQQPLTVQQEPTQPQVQLDTQQQTLGEQQVQIQKQSTSQHQTLFQQSVKVRKSQKRAENRPWLQQKAQAEVLASDQVGELSSEVPPQPKIIAASVSQPPVSTSDPVQAQAKVTWIQQQQPIMVTTSVASQAQISTTDTNQGQAKRATQTQAKVTQAQQQQPVTVIAKVASQPMVSAKDPIQSEPKNVIHTQFQVTQVQQQQSVMQAKVSQTQQVTQTKVGQFQQQQPVTQAKLGQVHQQPPVSQMLAKEQVPAMALVTSQKQPQALTVQQHPQPFTATTFTQPPAKQSEMQPPFMTQMQRPVVTQPPIMSPTMRHTPTPIQPQIITQRQPHPVAAQSPPQHAASPNQFQGVTITPAQPKSTAPVQPRIITMPQSQPQFYKPPQSPPQVMGMGQTHDNIQLRPQLHIQQPQWRPIMSDTMIQSYHETPHQGFMPSHTPPQAQVQSHPQSQGVTETQAQPQQWAPLRGGLATQTYPNVQGSGHVQPYAQSQGYPSPQPQSQQWGQFRFEPTVQPYLQISPQSPVQSFVPSQHWQPIRQSNMVSHSYPRVQVSEYSQVHHQVTPRPQSPPQKWPMQPEPQSQVQFLKMVPQPMAHAPFIQPPSQAPVRPQGPAPQQPQTQQQQWPQNRPEVPFQVQIQSQTLQSQPQGQVLQKPQWPVQEEPQQHLVAQVKPPAQAQAPPQAYSEAYAKAQALARNKFEDAKHCLQEHILEAINIFKGKKITQEQVLFKEYSLDFDLLKEFLSALQGMEAFCTPSQVQDMELFTQSVRTQWEACSSAESSVVPAEQQLEALKQLCETLSPEDINRLAQAQLRECETALTAIQRQSSGDHDVMPTDSGVLIEQTKETSPQKTDLPEKPVEITTETSAVAPQRPKTVEKKEILKQISTEEDRYRSYRFALQAQLNRNEQNMLGDRSSGSATATDLQKRLRELKALQDETESLWSEYEVQCSQCSQINERTVEQDRAELTVKWREQRAQLQRRVGSLGSALELMDSIEHHIAEISERLDKFIKEPKDVRGYTLINANILKDVKDLDESIQTQMDRLSRFDSEPSHLDLRDRSPLTQLVLKHRASLDRLRQQVRKSEAAARALDRFLVSLRTLDQDVSFVQSDSCADVTALQDSRSKLALIRKGAASLSDKAPQLDQLLGGAQMEVTQEGSSVTCLDMVAVLVRKVEDADDKLIIWQEERQKEQQSKGLGMRKKTLLAELRKVQGVAEKQGLKEPTMPAVQHRRVLIRALSDLETQMNSLRPEYESIRETARKLSTDTEQHDEMESVWEETERAVAERQEQCSTLMDLLKKFQSCRAFLGNILQRAEQTISEQASYMSKDNLQRLIARVCGIKEDLNGLGPKIEEFRVVCRQLQSQLKKLPYCSETPFEAEADTLVDSWLDVSEKTDSYVDSLRMGLEVWEKQLMLGGELEVWVAAKLCLFAKSHPFSNEKEVFEMKDEILKQEQSIDQFHRKSLEIQELLQSKEAPLELQVMETALKKKIEQVKELFDSRTEVFRELLSVRAHLLQRIDTCQTAIQRIHSSVRMLCADNKDLLQQHLQDHSDQLLDQEEEADSLIKEVELMSSMTAPQALEELSNKSKRLKDNVAVTRHLIGQKEEQGEKSVLVQSIKDECQMFEDWLQDAQLAVNECFENPEMRESVEVSMQKLQDFLASEEGEQRLAQVKKALEKKGQETQVPAETQAELCAWQQEQEGELTTLRAHCQGRHNQLEDILIKLSSLQAEHDHFQDWLRQRDKLPEQREKLRQVHEDFLKESGRVEAFSDLLASVRLKGLRGDPLLIDSESLVDQYHSLGIRLENQSQIYKSLEKEVEIFHIKEENTRTWVRNLKRSLESLDKDKEGPTEEKLLKIQAVLDLRVEGDSKMAGLKMDGKSLCDREELEESTRQELIQTLRNIVDEWRRVLDSAQQIKAQAELQQTLLKELEALQDEEKNTRSWVDEQMRKLDFLDKDTPIQERHSKLQEVLSLKHEGDSKLITLRKKGESICAHTEWKRDSTEQSQRELEEEWARVLQTAREMNNQIEHEDSLSKELKSFQDQLESMQSWIRKLKVTLQSMDKASPAEEIIIQAQTVLVHGPEGDSKLAALKHTGECVYTREGFKEDTRQSIQQTQRALEQEWREVLDFAQILRSEAEIQVALDKELRDFNSQEEIFRTWVMDHQKWFESQDRDAPLQEILVISQTILNLQPEADLKMVALKSKGENLCAKLDESRKESIQQTLRDVEEKLRVLMEIAQEHRNQAELQGSLSKELQTFQSEEKKIQSWVEELKQDLVSLGKSTHGTQEQIEERLNKAQAVLSLRPEGNCKMSSLKRKAESLCGREDLDEQTRWTLVQNLKSLEEEWKGVLQNAQELHSLLRSVVERLVSCQCQRQQTQSRVEQLKQQAAALPRHFPWPGLGDRRHAVEQAMALLGKARSLSPTLSALRALGREMSQLTRDPSWTDPSWAAMEECVPGLIKDLMELCESLEEGICTERNCVQLVEQHSAAQDWLREQVKGFGALPSDRHGLQGSINTLKALLQTVEREEREMRELDSAKDALISLCTPGGRDALALETGHLHDLCAASEREIKERLVVCETRLADIKLKIAERAERLRAQAECILNDLRAQECLGFVEGNRNISQLQENWNILKTCEKELKAIEGKVRDLGQAIRMVPPDEDLPSNVISLVDTVTQQYCRLQSKLSERQNDCADSAVHCMRDTLQALRSWTQSTHTQTLSDSTHTIQGMIEEGAVLHKNLQEAVSHKQLLRDCLGQELTDRLERDGSNALKDADTLINQLQERLQDLEEDRMKNKALTLSLETQPSHLVSEVSCGWPSTHTLDTTTKVDLDWSKPQDISSAPVASAKSSVLESFEMVHRDVAMSIIEEPPAKTEQPLETVVQDDVLADYQSDDTLTLAPEQKSGVSEVSMTVDEELLPESHAAEPLPVSALDESGAEFKNDDLPTTTSTITSKLEEPTDVAGSESLRTGIQSLQADLHVLESVTERIKPSEELEERALKTPVSTIVDREIPTELSEEISGEIDFPTADWSLTALHFDQSKLKTDGLSTTALAVQSDVVPEVDESAIGPAKAEEKTEMKGMEKVQLALCDKLHDAETVEGKPKESTGSDKSTIYAHSLDQESDAFEEAHRKRSFTSDTCELMSEDGKMPKKKTAALILDTDIVNIHATEVPCSTDHNAGRIDSASDTGFDATLSQQIERLDTSDETRKEFDSHTSLDQQELESAGNVVDSTKSSQPPEENVDRTLQTLLLSGQTTETQIITGSSEPTTTHAEREGSWTTNNGPQEVQRVMEPLEHWTVNNGPREIQRRYIILERREGLEICQEPAAETNVPVLDATASKPGRVVTDVSELEVTENVEQEVGKESVETDDSERVALNAKKQSETLEIIGTLPAPPGRRKLERLSFSTEDKLAEEVDKVIVEVESTKRTTVKGETKPTPPSRRSKESERLSVSSEALSEEANIPVPTSQQYKQDETQLPPAEVLPTPPNRRHKDKLGDEMLSLDLDSTTPPERRQKEKAEHHQLEQEKKSSTTAVEEPLVNPTPPVRRKESWVASDSTSVVSQTQKMEETLVKPTPPTRRRDSRNVTEPVCDSSDLDKTRTKEIAAEESLEKPTPPVRRKASPEESDFINPLVSKPQGTEDLLVKPTPPTRRRDSGSVRDIVSKEMASQISKSTELEKTVMQGSAVEEILVKPTPPVRRKISQVSQTQEMEEILVKPTPPARRRGSRNFSDRAYEEMASKISRSTDLEKTFTQERALEEPLIKPTPPVRRKVSSHIEIDTVSVLSKIQEVGENVVKPTPPIRRRDSGNMSGIVASSTYLEMEKALAEPLLKPTPPVRRKASQIESNVISFGSKAQEIEATLLKPTPPIRRRNSGNMTDMAASRISSSCDLENSTLVTPERALVVFKPQEIDEKLVRPTPPAERRESKNVNDTVATKISVSSDLENLVTEDRAAEEALVKSAPLEEALVKPTCRRDSRNVDEIVSKQIESEFSSSTDLGKTKERAQERADMEVLVKLIPLVGQEASQAESDISIIDKTQEIEETLVKPTTLARRRDSRNVDETVPKQMESEISSSADLDKTVTQECAEVENLVKPTPPVGQEASQAESNISSVVFKPQEPDETLVKPTPPTRRGSKIKSNTVAEVSQSEVQDGLIEPTLREKDSDVEHESVSTEPEEALPKPTTPIDQKEDTTTPDLDTIPIKVEEPPIQSISPTASIEKSVEIQPMIKQEDEQPEKELCSALGMESTEGLTEIKSISLVEAQLQDADKAEIPNQVASVARTVDVSEALEEEEQEEESLGATMNNIFTEIEKMSKTRPNSLLIESRHYEDPLDILNTSDADLEAQLNRLVFCILSCRNCPAVLNPTDMAKQVEEAEFCRQSAQKQVSSISKQDHINGDVRALAIGSAHDPEAMQRLSCQWTEALWDASGTVHTKEAQLQLVIDYDRQMQKAKATLEKLAGELESLKMCPVESSFVEEQRLRSFLRTMEQERTVLGELIQTYSQLSLHLSHPERAAAQSQQSILQCEWKELEKSAEKTLHNVSAYTKESFDLLEDINTLKDHMENFHKILGSPWISSAAWDSKRAQAMIELSAEFTAAKQRYFDLHQSFETFSQGCNFKMEAYNIQQGLWCVKDHMDVIAEELAFSTPTSNNPIMVKIVKVITEALVWAKKTEYDIENRQRKVSLLPEEVHRQIKDLKKLHSEMTSKQTQLTTLTEEVTQLIPDLDEPDVPVVTSFLELLASLSKSTAEKLASAMEEIQLSLQTREKISEQVADVDSWILCHLHKESLSREDFQSLCAADLDRMLRHSQDTLREAEKHSGIAEALLMKSKDITSELSISENARLYEKLTKLQEDIKGIINYEKSSILEITDILQNQESSEQKMASLEQKLRQIMIDMKGHTFPITKESLSAIEPFKRMLVEHKFQIEQINTSAEGRRRELLCVISELHHKMKDFHFKSQIHERFLSLKQRVEDLRENVELYVPKTKDESIAKEERYKICQSLLTQIPLIKLMYKEASDELTNISPDLYPSQLTTEQERLQQNLDSLNTWEMAIRNNLHIVEWDILKEISYLSAQRVVRDFLKEVNEVLEKTYEVEYNQGAVEDELRKFLKLKKNIEARMRVLEVLEIKNGHQQGSQNAKDIADLAKSALDNCDQRLVDLSKAKESLKNYSRGVRSAIQFLQRTESVLLPSLCSPRSCSERLKDVQQALLTLDKEFQSPLTEIQTLAPFSPLFSAQKVEQLQAEILGCLLVRMSTLKAQAQLRLEALERCVNSQRSTRVCYEELCRHVRDSETTLAECASKKITSQMDCHDQQETLKTLVKEIDTLPGKLDELREWCPVQGCRGNRDDAVNSLWGQVARLRQCARHLLEHSDRRGEEWIRVGKSMEKASSVLEQMEAELPESSREKATAEELQELLQFWSPYQDRLDCEHRALSALELRVARLLRVPSHLEQAPPIQLCQELQAMQERYHSLKSRSARGRKAVHAEMEERTKVCEELQGIRDWLVAAGTVLSELERAPNTERLQELHSELCTQKAVLQRIMEGLRMKYSDMYTLVPMEIDSPLQEVSHSLQEVVKQVEVAVQKSGPLHRLDAKLSEINTGLDAVQSRLKNKRPNVPEAESAQKHVWDELDGLHSHLAEVEVELQDLNSPLQEVSHSLQEVVKQVEVAVQKSGPLHRLDAKLSEINTGLDAVQSRLKNKRPNVPEAESAQKHVWDELDGLHSHLAEVEVELQDLSEEKPEEMQALMEKLSQTQQLHTCLSKQAEDRTAFLNKARLI</sequence>